<name>A0A6L2P4N4_TANCI</name>
<accession>A0A6L2P4N4</accession>
<protein>
    <submittedName>
        <fullName evidence="2">Uncharacterized protein</fullName>
    </submittedName>
</protein>
<gene>
    <name evidence="2" type="ORF">Tci_064003</name>
</gene>
<comment type="caution">
    <text evidence="2">The sequence shown here is derived from an EMBL/GenBank/DDBJ whole genome shotgun (WGS) entry which is preliminary data.</text>
</comment>
<evidence type="ECO:0000313" key="2">
    <source>
        <dbReference type="EMBL" id="GEU92025.1"/>
    </source>
</evidence>
<dbReference type="AlphaFoldDB" id="A0A6L2P4N4"/>
<evidence type="ECO:0000256" key="1">
    <source>
        <dbReference type="SAM" id="Phobius"/>
    </source>
</evidence>
<keyword evidence="1" id="KW-0472">Membrane</keyword>
<sequence length="115" mass="13516">MNGRRLRRNMCGLWFVVLNRRSEKYTKNITVTWSERSGSGSRRRMRVSQLHESQLAFALSLGQIKIRWFNSMISICCVILISISMTMMVILMKIIIGGSRFDERMICFLLYPDYP</sequence>
<dbReference type="EMBL" id="BKCJ010010536">
    <property type="protein sequence ID" value="GEU92025.1"/>
    <property type="molecule type" value="Genomic_DNA"/>
</dbReference>
<organism evidence="2">
    <name type="scientific">Tanacetum cinerariifolium</name>
    <name type="common">Dalmatian daisy</name>
    <name type="synonym">Chrysanthemum cinerariifolium</name>
    <dbReference type="NCBI Taxonomy" id="118510"/>
    <lineage>
        <taxon>Eukaryota</taxon>
        <taxon>Viridiplantae</taxon>
        <taxon>Streptophyta</taxon>
        <taxon>Embryophyta</taxon>
        <taxon>Tracheophyta</taxon>
        <taxon>Spermatophyta</taxon>
        <taxon>Magnoliopsida</taxon>
        <taxon>eudicotyledons</taxon>
        <taxon>Gunneridae</taxon>
        <taxon>Pentapetalae</taxon>
        <taxon>asterids</taxon>
        <taxon>campanulids</taxon>
        <taxon>Asterales</taxon>
        <taxon>Asteraceae</taxon>
        <taxon>Asteroideae</taxon>
        <taxon>Anthemideae</taxon>
        <taxon>Anthemidinae</taxon>
        <taxon>Tanacetum</taxon>
    </lineage>
</organism>
<reference evidence="2" key="1">
    <citation type="journal article" date="2019" name="Sci. Rep.">
        <title>Draft genome of Tanacetum cinerariifolium, the natural source of mosquito coil.</title>
        <authorList>
            <person name="Yamashiro T."/>
            <person name="Shiraishi A."/>
            <person name="Satake H."/>
            <person name="Nakayama K."/>
        </authorList>
    </citation>
    <scope>NUCLEOTIDE SEQUENCE</scope>
</reference>
<keyword evidence="1" id="KW-1133">Transmembrane helix</keyword>
<proteinExistence type="predicted"/>
<feature type="transmembrane region" description="Helical" evidence="1">
    <location>
        <begin position="72"/>
        <end position="96"/>
    </location>
</feature>
<keyword evidence="1" id="KW-0812">Transmembrane</keyword>